<dbReference type="CDD" id="cd00085">
    <property type="entry name" value="HNHc"/>
    <property type="match status" value="1"/>
</dbReference>
<keyword evidence="2" id="KW-0540">Nuclease</keyword>
<sequence>MRDRWTKEELKATIDVYLQMHTLQQQGQSCNKKAFYRMLSEQFGRSEKAYEYRMQNISYIYLLHDRDWVEGLKPAKNVGRNVTSAIEEILAELENRPFNEEVPFEAQVDSYRQKQRKSLPEGIREPKSSFGKIVKYERSPEVKGWVLDRANGQCEMCKVPAPFKTKSGKDYLEVHHLIRLADGGPDIVDNCVALCPNCHRKLHYSSETQQLTQTLLDNLHT</sequence>
<accession>A0A3S3S255</accession>
<dbReference type="SMART" id="SM00507">
    <property type="entry name" value="HNHc"/>
    <property type="match status" value="1"/>
</dbReference>
<comment type="caution">
    <text evidence="2">The sequence shown here is derived from an EMBL/GenBank/DDBJ whole genome shotgun (WGS) entry which is preliminary data.</text>
</comment>
<dbReference type="Gene3D" id="1.10.30.50">
    <property type="match status" value="1"/>
</dbReference>
<evidence type="ECO:0000313" key="2">
    <source>
        <dbReference type="EMBL" id="RWX56242.1"/>
    </source>
</evidence>
<dbReference type="Pfam" id="PF01844">
    <property type="entry name" value="HNH"/>
    <property type="match status" value="1"/>
</dbReference>
<dbReference type="GO" id="GO:0008270">
    <property type="term" value="F:zinc ion binding"/>
    <property type="evidence" value="ECO:0007669"/>
    <property type="project" value="InterPro"/>
</dbReference>
<organism evidence="2 3">
    <name type="scientific">Photobacterium chitinilyticum</name>
    <dbReference type="NCBI Taxonomy" id="2485123"/>
    <lineage>
        <taxon>Bacteria</taxon>
        <taxon>Pseudomonadati</taxon>
        <taxon>Pseudomonadota</taxon>
        <taxon>Gammaproteobacteria</taxon>
        <taxon>Vibrionales</taxon>
        <taxon>Vibrionaceae</taxon>
        <taxon>Photobacterium</taxon>
    </lineage>
</organism>
<gene>
    <name evidence="2" type="ORF">EDI28_08150</name>
</gene>
<dbReference type="GO" id="GO:0003676">
    <property type="term" value="F:nucleic acid binding"/>
    <property type="evidence" value="ECO:0007669"/>
    <property type="project" value="InterPro"/>
</dbReference>
<dbReference type="GO" id="GO:0004519">
    <property type="term" value="F:endonuclease activity"/>
    <property type="evidence" value="ECO:0007669"/>
    <property type="project" value="UniProtKB-KW"/>
</dbReference>
<dbReference type="InterPro" id="IPR003615">
    <property type="entry name" value="HNH_nuc"/>
</dbReference>
<dbReference type="AlphaFoldDB" id="A0A3S3S255"/>
<dbReference type="OrthoDB" id="9802640at2"/>
<protein>
    <submittedName>
        <fullName evidence="2">HNH endonuclease</fullName>
    </submittedName>
</protein>
<dbReference type="Proteomes" id="UP000287563">
    <property type="component" value="Unassembled WGS sequence"/>
</dbReference>
<name>A0A3S3S255_9GAMM</name>
<feature type="domain" description="HNH nuclease" evidence="1">
    <location>
        <begin position="141"/>
        <end position="200"/>
    </location>
</feature>
<proteinExistence type="predicted"/>
<dbReference type="RefSeq" id="WP_128783329.1">
    <property type="nucleotide sequence ID" value="NZ_RJLM01000002.1"/>
</dbReference>
<keyword evidence="2" id="KW-0255">Endonuclease</keyword>
<reference evidence="2 3" key="1">
    <citation type="submission" date="2018-11" db="EMBL/GenBank/DDBJ databases">
        <title>Photobacterium sp. BEI247 sp. nov., a marine bacterium isolated from Yongle Blue Hole in the South China Sea.</title>
        <authorList>
            <person name="Wang X."/>
        </authorList>
    </citation>
    <scope>NUCLEOTIDE SEQUENCE [LARGE SCALE GENOMIC DNA]</scope>
    <source>
        <strain evidence="3">BEI247</strain>
    </source>
</reference>
<evidence type="ECO:0000259" key="1">
    <source>
        <dbReference type="SMART" id="SM00507"/>
    </source>
</evidence>
<keyword evidence="2" id="KW-0378">Hydrolase</keyword>
<keyword evidence="3" id="KW-1185">Reference proteome</keyword>
<dbReference type="EMBL" id="RJLM01000002">
    <property type="protein sequence ID" value="RWX56242.1"/>
    <property type="molecule type" value="Genomic_DNA"/>
</dbReference>
<dbReference type="InterPro" id="IPR002711">
    <property type="entry name" value="HNH"/>
</dbReference>
<evidence type="ECO:0000313" key="3">
    <source>
        <dbReference type="Proteomes" id="UP000287563"/>
    </source>
</evidence>